<reference evidence="3 4" key="1">
    <citation type="submission" date="2019-06" db="EMBL/GenBank/DDBJ databases">
        <title>Sequencing the genomes of 1000 actinobacteria strains.</title>
        <authorList>
            <person name="Klenk H.-P."/>
        </authorList>
    </citation>
    <scope>NUCLEOTIDE SEQUENCE [LARGE SCALE GENOMIC DNA]</scope>
    <source>
        <strain evidence="3 4">DSM 45511</strain>
    </source>
</reference>
<gene>
    <name evidence="3" type="ORF">FB388_0433</name>
</gene>
<evidence type="ECO:0000313" key="3">
    <source>
        <dbReference type="EMBL" id="TQM43092.1"/>
    </source>
</evidence>
<dbReference type="AlphaFoldDB" id="A0A543GAI8"/>
<sequence>MDEHRYVSAIGASGRYFTDQHGAPIFVFGDSPWAGMSRWSPEQAKLYFADREARGFNASIVSLVGAPDNGGIDGEGRTFDGILPFDGGDVTRWNESYWQRVDEYVRAACAHGNTLFLYPIDGWNVSNVFKHATLDDTRRYGAMVAQRYGHFPNIVWMTGGDHFPSDLPGRHDSPPEHDAKFEQVRQGIRSTGDARPFSIQLGYPTSQSTDSPMWAPHADFNFVYTYLPTYRAVLDAYQRDRMPALLSEANYEGENNLPGTPVTDDEVLRRQMAWAVTSGSPGYFYGSDDWEFHPGWEGRLDTPAVAQLGRLRQFFELLDWPALVPDESAEVIIGGRGEPVGAGAEVGIMGSDHVTAARGGGSLVAYVPTTRTLAVDPAKLAQPTARWVDPADATAPAVEVAVDPSGELTTPGRNSAGGQDWLLVLRLPA</sequence>
<evidence type="ECO:0000313" key="4">
    <source>
        <dbReference type="Proteomes" id="UP000319818"/>
    </source>
</evidence>
<dbReference type="Pfam" id="PF13204">
    <property type="entry name" value="Apiosidase"/>
    <property type="match status" value="1"/>
</dbReference>
<accession>A0A543GAI8</accession>
<dbReference type="Gene3D" id="3.20.20.80">
    <property type="entry name" value="Glycosidases"/>
    <property type="match status" value="1"/>
</dbReference>
<keyword evidence="4" id="KW-1185">Reference proteome</keyword>
<dbReference type="EMBL" id="VFPH01000001">
    <property type="protein sequence ID" value="TQM43092.1"/>
    <property type="molecule type" value="Genomic_DNA"/>
</dbReference>
<dbReference type="RefSeq" id="WP_170225436.1">
    <property type="nucleotide sequence ID" value="NZ_VFPH01000001.1"/>
</dbReference>
<evidence type="ECO:0000259" key="1">
    <source>
        <dbReference type="Pfam" id="PF12904"/>
    </source>
</evidence>
<name>A0A543GAI8_9PSEU</name>
<dbReference type="PANTHER" id="PTHR37836">
    <property type="entry name" value="LMO1036 PROTEIN"/>
    <property type="match status" value="1"/>
</dbReference>
<feature type="domain" description="Putative collagen-binding" evidence="1">
    <location>
        <begin position="351"/>
        <end position="425"/>
    </location>
</feature>
<feature type="domain" description="Apiosidase-like catalytic" evidence="2">
    <location>
        <begin position="13"/>
        <end position="320"/>
    </location>
</feature>
<proteinExistence type="predicted"/>
<dbReference type="InterPro" id="IPR017853">
    <property type="entry name" value="GH"/>
</dbReference>
<protein>
    <submittedName>
        <fullName evidence="3">Collagenase-like protein with putative collagen-binding domain</fullName>
    </submittedName>
</protein>
<dbReference type="SUPFAM" id="SSF51445">
    <property type="entry name" value="(Trans)glycosidases"/>
    <property type="match status" value="1"/>
</dbReference>
<dbReference type="Proteomes" id="UP000319818">
    <property type="component" value="Unassembled WGS sequence"/>
</dbReference>
<evidence type="ECO:0000259" key="2">
    <source>
        <dbReference type="Pfam" id="PF13204"/>
    </source>
</evidence>
<dbReference type="PANTHER" id="PTHR37836:SF2">
    <property type="entry name" value="DUF4038 DOMAIN-CONTAINING PROTEIN"/>
    <property type="match status" value="1"/>
</dbReference>
<dbReference type="InterPro" id="IPR025277">
    <property type="entry name" value="Apiosidase-like_cat_dom"/>
</dbReference>
<comment type="caution">
    <text evidence="3">The sequence shown here is derived from an EMBL/GenBank/DDBJ whole genome shotgun (WGS) entry which is preliminary data.</text>
</comment>
<dbReference type="InterPro" id="IPR024749">
    <property type="entry name" value="Collagen-bd_put"/>
</dbReference>
<dbReference type="Pfam" id="PF12904">
    <property type="entry name" value="Collagen_bind_2"/>
    <property type="match status" value="1"/>
</dbReference>
<organism evidence="3 4">
    <name type="scientific">Pseudonocardia cypriaca</name>
    <dbReference type="NCBI Taxonomy" id="882449"/>
    <lineage>
        <taxon>Bacteria</taxon>
        <taxon>Bacillati</taxon>
        <taxon>Actinomycetota</taxon>
        <taxon>Actinomycetes</taxon>
        <taxon>Pseudonocardiales</taxon>
        <taxon>Pseudonocardiaceae</taxon>
        <taxon>Pseudonocardia</taxon>
    </lineage>
</organism>